<dbReference type="RefSeq" id="WP_171473856.1">
    <property type="nucleotide sequence ID" value="NZ_CP053452.2"/>
</dbReference>
<proteinExistence type="predicted"/>
<reference evidence="3" key="1">
    <citation type="submission" date="2020-05" db="EMBL/GenBank/DDBJ databases">
        <title>Frigoriglobus tundricola gen. nov., sp. nov., a psychrotolerant cellulolytic planctomycete of the family Gemmataceae with two divergent copies of 16S rRNA gene.</title>
        <authorList>
            <person name="Kulichevskaya I.S."/>
            <person name="Ivanova A.A."/>
            <person name="Naumoff D.G."/>
            <person name="Beletsky A.V."/>
            <person name="Rijpstra W.I.C."/>
            <person name="Sinninghe Damste J.S."/>
            <person name="Mardanov A.V."/>
            <person name="Ravin N.V."/>
            <person name="Dedysh S.N."/>
        </authorList>
    </citation>
    <scope>NUCLEOTIDE SEQUENCE [LARGE SCALE GENOMIC DNA]</scope>
    <source>
        <strain evidence="3">PL17</strain>
    </source>
</reference>
<dbReference type="KEGG" id="ftj:FTUN_6346"/>
<dbReference type="Proteomes" id="UP000503447">
    <property type="component" value="Chromosome"/>
</dbReference>
<dbReference type="AlphaFoldDB" id="A0A6M5YZX0"/>
<organism evidence="2 3">
    <name type="scientific">Frigoriglobus tundricola</name>
    <dbReference type="NCBI Taxonomy" id="2774151"/>
    <lineage>
        <taxon>Bacteria</taxon>
        <taxon>Pseudomonadati</taxon>
        <taxon>Planctomycetota</taxon>
        <taxon>Planctomycetia</taxon>
        <taxon>Gemmatales</taxon>
        <taxon>Gemmataceae</taxon>
        <taxon>Frigoriglobus</taxon>
    </lineage>
</organism>
<gene>
    <name evidence="2" type="ORF">FTUN_6346</name>
</gene>
<name>A0A6M5YZX0_9BACT</name>
<sequence>MVSRESLTELFFRTFPDEFWKDALTDLLTCYKEADRFIRSRDLALDKQFADWLHPYPRRGLIQSRLLKVVGRYSRRGINAKVESAKRGGGPYVIFEAGRFRLTESMINRVEELPRIACFRKQESAYNRSLFDEDDAADEGKTYYGVLAHLPHHKKDEPAAVRVKFPNDDYKGAFHVIDLKAKYKSVFEEKLVPEEKIQDPKIKLRKPKNEPKNPDGETT</sequence>
<keyword evidence="3" id="KW-1185">Reference proteome</keyword>
<evidence type="ECO:0000313" key="3">
    <source>
        <dbReference type="Proteomes" id="UP000503447"/>
    </source>
</evidence>
<feature type="region of interest" description="Disordered" evidence="1">
    <location>
        <begin position="198"/>
        <end position="219"/>
    </location>
</feature>
<evidence type="ECO:0000256" key="1">
    <source>
        <dbReference type="SAM" id="MobiDB-lite"/>
    </source>
</evidence>
<protein>
    <submittedName>
        <fullName evidence="2">Uncharacterized protein</fullName>
    </submittedName>
</protein>
<dbReference type="EMBL" id="CP053452">
    <property type="protein sequence ID" value="QJW98751.1"/>
    <property type="molecule type" value="Genomic_DNA"/>
</dbReference>
<evidence type="ECO:0000313" key="2">
    <source>
        <dbReference type="EMBL" id="QJW98751.1"/>
    </source>
</evidence>
<accession>A0A6M5YZX0</accession>